<keyword evidence="6" id="KW-1185">Reference proteome</keyword>
<dbReference type="PROSITE" id="PS51375">
    <property type="entry name" value="PPR"/>
    <property type="match status" value="3"/>
</dbReference>
<dbReference type="InterPro" id="IPR011990">
    <property type="entry name" value="TPR-like_helical_dom_sf"/>
</dbReference>
<dbReference type="Pfam" id="PF13812">
    <property type="entry name" value="PPR_3"/>
    <property type="match status" value="3"/>
</dbReference>
<dbReference type="STRING" id="86630.A0A367KFQ0"/>
<dbReference type="Pfam" id="PF23276">
    <property type="entry name" value="TPR_24"/>
    <property type="match status" value="1"/>
</dbReference>
<comment type="caution">
    <text evidence="5">The sequence shown here is derived from an EMBL/GenBank/DDBJ whole genome shotgun (WGS) entry which is preliminary data.</text>
</comment>
<evidence type="ECO:0000313" key="5">
    <source>
        <dbReference type="EMBL" id="RCI00950.1"/>
    </source>
</evidence>
<evidence type="ECO:0000256" key="1">
    <source>
        <dbReference type="ARBA" id="ARBA00022737"/>
    </source>
</evidence>
<name>A0A367KFQ0_RHIAZ</name>
<dbReference type="AlphaFoldDB" id="A0A367KFQ0"/>
<feature type="repeat" description="PPR" evidence="2">
    <location>
        <begin position="363"/>
        <end position="397"/>
    </location>
</feature>
<feature type="region of interest" description="Disordered" evidence="3">
    <location>
        <begin position="513"/>
        <end position="551"/>
    </location>
</feature>
<feature type="repeat" description="PPR" evidence="2">
    <location>
        <begin position="83"/>
        <end position="117"/>
    </location>
</feature>
<sequence>MMNRAISTRLSLTSFSKQCSMRFASTATATKKIVLHNHPSTSLASFNNKLAKLVRMRKGNARNVLSKVLEITNEIKAQNLSYDINTYNALLAAYARAHDKSNIDKTINQMEKEGIKPTTDSYNLILEAYANHRNVEVQLAWKKEMEQKGIEFNNISYFHLLRGQRDYRLALETFNEMKQRGLTPTLSSYTLLIQNCPTEQSKKAFELLKEVEESGMPIASEPSLYFHMMRLATSTYELDVTSYCWKKAVNELSLRPDEGTCIGVLNVAARKGDTSLATDVIRQLSKNGYPYKEHYFTPLMEAFVVKNDLKSAFNVLDIMRISGVPPTMKSVYNLRKRLSTSTAMIDKAYFTLEEMKKEKKPIDIVAFNVVVAACADAGDVVRTIGTYREAAKLGITPDVDTYNAILDVCINGRVEDMDNVVITEMKNANVTPNVDTYVKMIEICSRRKDFEQAFQYLEQMKDYNTLPPERCYFTLAYNLSNRNDPRYHLVLEEMETLGYDATKVKRFMAKDSEERYNKEKRHNREEKYNNEKRYIKEKLTNQDEPCEQSLH</sequence>
<evidence type="ECO:0000256" key="2">
    <source>
        <dbReference type="PROSITE-ProRule" id="PRU00708"/>
    </source>
</evidence>
<feature type="compositionally biased region" description="Basic and acidic residues" evidence="3">
    <location>
        <begin position="513"/>
        <end position="541"/>
    </location>
</feature>
<dbReference type="Proteomes" id="UP000252139">
    <property type="component" value="Unassembled WGS sequence"/>
</dbReference>
<evidence type="ECO:0000259" key="4">
    <source>
        <dbReference type="Pfam" id="PF23276"/>
    </source>
</evidence>
<evidence type="ECO:0000256" key="3">
    <source>
        <dbReference type="SAM" id="MobiDB-lite"/>
    </source>
</evidence>
<evidence type="ECO:0000313" key="6">
    <source>
        <dbReference type="Proteomes" id="UP000252139"/>
    </source>
</evidence>
<dbReference type="OrthoDB" id="185373at2759"/>
<feature type="domain" description="Pentatricopeptide repeat-containing protein-mitochondrial" evidence="4">
    <location>
        <begin position="258"/>
        <end position="389"/>
    </location>
</feature>
<accession>A0A367KFQ0</accession>
<protein>
    <recommendedName>
        <fullName evidence="4">Pentatricopeptide repeat-containing protein-mitochondrial domain-containing protein</fullName>
    </recommendedName>
</protein>
<keyword evidence="1" id="KW-0677">Repeat</keyword>
<dbReference type="GO" id="GO:0031930">
    <property type="term" value="P:mitochondria-nucleus signaling pathway"/>
    <property type="evidence" value="ECO:0007669"/>
    <property type="project" value="TreeGrafter"/>
</dbReference>
<organism evidence="5 6">
    <name type="scientific">Rhizopus azygosporus</name>
    <name type="common">Rhizopus microsporus var. azygosporus</name>
    <dbReference type="NCBI Taxonomy" id="86630"/>
    <lineage>
        <taxon>Eukaryota</taxon>
        <taxon>Fungi</taxon>
        <taxon>Fungi incertae sedis</taxon>
        <taxon>Mucoromycota</taxon>
        <taxon>Mucoromycotina</taxon>
        <taxon>Mucoromycetes</taxon>
        <taxon>Mucorales</taxon>
        <taxon>Mucorineae</taxon>
        <taxon>Rhizopodaceae</taxon>
        <taxon>Rhizopus</taxon>
    </lineage>
</organism>
<dbReference type="InterPro" id="IPR002885">
    <property type="entry name" value="PPR_rpt"/>
</dbReference>
<dbReference type="PANTHER" id="PTHR47936:SF1">
    <property type="entry name" value="PENTATRICOPEPTIDE REPEAT-CONTAINING PROTEIN GUN1, CHLOROPLASTIC"/>
    <property type="match status" value="1"/>
</dbReference>
<dbReference type="InterPro" id="IPR057027">
    <property type="entry name" value="TPR_mt"/>
</dbReference>
<dbReference type="EMBL" id="PJQL01000032">
    <property type="protein sequence ID" value="RCI00950.1"/>
    <property type="molecule type" value="Genomic_DNA"/>
</dbReference>
<proteinExistence type="predicted"/>
<gene>
    <name evidence="5" type="ORF">CU097_015086</name>
</gene>
<reference evidence="5 6" key="1">
    <citation type="journal article" date="2018" name="G3 (Bethesda)">
        <title>Phylogenetic and Phylogenomic Definition of Rhizopus Species.</title>
        <authorList>
            <person name="Gryganskyi A.P."/>
            <person name="Golan J."/>
            <person name="Dolatabadi S."/>
            <person name="Mondo S."/>
            <person name="Robb S."/>
            <person name="Idnurm A."/>
            <person name="Muszewska A."/>
            <person name="Steczkiewicz K."/>
            <person name="Masonjones S."/>
            <person name="Liao H.L."/>
            <person name="Gajdeczka M.T."/>
            <person name="Anike F."/>
            <person name="Vuek A."/>
            <person name="Anishchenko I.M."/>
            <person name="Voigt K."/>
            <person name="de Hoog G.S."/>
            <person name="Smith M.E."/>
            <person name="Heitman J."/>
            <person name="Vilgalys R."/>
            <person name="Stajich J.E."/>
        </authorList>
    </citation>
    <scope>NUCLEOTIDE SEQUENCE [LARGE SCALE GENOMIC DNA]</scope>
    <source>
        <strain evidence="5 6">CBS 357.93</strain>
    </source>
</reference>
<dbReference type="NCBIfam" id="TIGR00756">
    <property type="entry name" value="PPR"/>
    <property type="match status" value="2"/>
</dbReference>
<dbReference type="PANTHER" id="PTHR47936">
    <property type="entry name" value="PPR_LONG DOMAIN-CONTAINING PROTEIN"/>
    <property type="match status" value="1"/>
</dbReference>
<feature type="repeat" description="PPR" evidence="2">
    <location>
        <begin position="433"/>
        <end position="467"/>
    </location>
</feature>
<dbReference type="Gene3D" id="1.25.40.10">
    <property type="entry name" value="Tetratricopeptide repeat domain"/>
    <property type="match status" value="4"/>
</dbReference>